<proteinExistence type="inferred from homology"/>
<protein>
    <submittedName>
        <fullName evidence="8">Methyl-accepting chemotaxis protein</fullName>
    </submittedName>
</protein>
<dbReference type="PANTHER" id="PTHR43531">
    <property type="entry name" value="PROTEIN ICFG"/>
    <property type="match status" value="1"/>
</dbReference>
<accession>A0ABS8XTG1</accession>
<dbReference type="InterPro" id="IPR003660">
    <property type="entry name" value="HAMP_dom"/>
</dbReference>
<evidence type="ECO:0000313" key="8">
    <source>
        <dbReference type="EMBL" id="MCE4554187.1"/>
    </source>
</evidence>
<dbReference type="Pfam" id="PF00015">
    <property type="entry name" value="MCPsignal"/>
    <property type="match status" value="1"/>
</dbReference>
<comment type="similarity">
    <text evidence="2">Belongs to the methyl-accepting chemotaxis (MCP) protein family.</text>
</comment>
<keyword evidence="5" id="KW-1133">Transmembrane helix</keyword>
<dbReference type="InterPro" id="IPR004089">
    <property type="entry name" value="MCPsignal_dom"/>
</dbReference>
<dbReference type="Pfam" id="PF12729">
    <property type="entry name" value="4HB_MCP_1"/>
    <property type="match status" value="1"/>
</dbReference>
<dbReference type="InterPro" id="IPR004090">
    <property type="entry name" value="Chemotax_Me-accpt_rcpt"/>
</dbReference>
<dbReference type="CDD" id="cd11386">
    <property type="entry name" value="MCP_signal"/>
    <property type="match status" value="1"/>
</dbReference>
<reference evidence="8 9" key="1">
    <citation type="submission" date="2021-12" db="EMBL/GenBank/DDBJ databases">
        <title>Genome seq of P8.</title>
        <authorList>
            <person name="Seo T."/>
        </authorList>
    </citation>
    <scope>NUCLEOTIDE SEQUENCE [LARGE SCALE GENOMIC DNA]</scope>
    <source>
        <strain evidence="8 9">P8</strain>
    </source>
</reference>
<dbReference type="SUPFAM" id="SSF58104">
    <property type="entry name" value="Methyl-accepting chemotaxis protein (MCP) signaling domain"/>
    <property type="match status" value="1"/>
</dbReference>
<evidence type="ECO:0000256" key="2">
    <source>
        <dbReference type="ARBA" id="ARBA00029447"/>
    </source>
</evidence>
<evidence type="ECO:0000313" key="9">
    <source>
        <dbReference type="Proteomes" id="UP001200741"/>
    </source>
</evidence>
<feature type="transmembrane region" description="Helical" evidence="5">
    <location>
        <begin position="190"/>
        <end position="211"/>
    </location>
</feature>
<dbReference type="SMART" id="SM00283">
    <property type="entry name" value="MA"/>
    <property type="match status" value="1"/>
</dbReference>
<comment type="caution">
    <text evidence="8">The sequence shown here is derived from an EMBL/GenBank/DDBJ whole genome shotgun (WGS) entry which is preliminary data.</text>
</comment>
<evidence type="ECO:0000256" key="1">
    <source>
        <dbReference type="ARBA" id="ARBA00022481"/>
    </source>
</evidence>
<dbReference type="PANTHER" id="PTHR43531:SF14">
    <property type="entry name" value="METHYL-ACCEPTING CHEMOTAXIS PROTEIN I-RELATED"/>
    <property type="match status" value="1"/>
</dbReference>
<evidence type="ECO:0000256" key="5">
    <source>
        <dbReference type="SAM" id="Phobius"/>
    </source>
</evidence>
<feature type="compositionally biased region" description="Low complexity" evidence="4">
    <location>
        <begin position="550"/>
        <end position="569"/>
    </location>
</feature>
<dbReference type="CDD" id="cd06225">
    <property type="entry name" value="HAMP"/>
    <property type="match status" value="1"/>
</dbReference>
<sequence length="577" mass="59691">MFNHLRIGARLALGFALLLLLCTIAGLGMYQSSRLNANAIDLADNWLPSVRSLGDLRAKVNGLRRASMRHVLEESDAGKATQLATHDQLLNKDIPAVLAEYEKLVSSAEEAALLEQIKTLWAAHLKDDKQLIALSSGGVEHFAEARSYSTHQASTSFSALLKAIEQDVELNVKGAVASGDAAAATYRSVLWVNAVAIAIALLSGIALAVVISRSIVRPLHEAVGVAKAVAGGDLTSAIHVQGKDETADLLGALGDMNDNLARIVGQVRNSSENIATGSAQIATGNQDLSQRTEEQASNLQQTAASMEEMAGTVRHNADTTQQASALAQQASAAAVKGGEAVGAVVSTMQDISAAPRKIVDIIGVIDGIAFQTNILALNAAVEAARAGEQGRGFAVVASEVRSLAGRSADAAKEIKSLISASVEKVEMGTRQVDEAGSSMTDIVTQVQGVNQLISEIANATAEQSKGISQVGEAVNQLDQVTQQNAALVEESAAAADSLKHQAAALAEAVRVFKLADQRAVAPAAPVVRKALLAPLPVRKPGGALKAASTAKAAPARPAQAKPAGALALAGSDNWESF</sequence>
<dbReference type="InterPro" id="IPR024478">
    <property type="entry name" value="HlyB_4HB_MCP"/>
</dbReference>
<dbReference type="PROSITE" id="PS50885">
    <property type="entry name" value="HAMP"/>
    <property type="match status" value="1"/>
</dbReference>
<keyword evidence="5" id="KW-0472">Membrane</keyword>
<dbReference type="RefSeq" id="WP_233371088.1">
    <property type="nucleotide sequence ID" value="NZ_JAJTWU010000002.1"/>
</dbReference>
<feature type="region of interest" description="Disordered" evidence="4">
    <location>
        <begin position="550"/>
        <end position="577"/>
    </location>
</feature>
<keyword evidence="1" id="KW-0488">Methylation</keyword>
<dbReference type="SMART" id="SM00304">
    <property type="entry name" value="HAMP"/>
    <property type="match status" value="1"/>
</dbReference>
<keyword evidence="5" id="KW-0812">Transmembrane</keyword>
<dbReference type="InterPro" id="IPR051310">
    <property type="entry name" value="MCP_chemotaxis"/>
</dbReference>
<name>A0ABS8XTG1_9BURK</name>
<gene>
    <name evidence="8" type="ORF">LXT13_06945</name>
</gene>
<dbReference type="PROSITE" id="PS50111">
    <property type="entry name" value="CHEMOTAXIS_TRANSDUC_2"/>
    <property type="match status" value="1"/>
</dbReference>
<dbReference type="EMBL" id="JAJTWU010000002">
    <property type="protein sequence ID" value="MCE4554187.1"/>
    <property type="molecule type" value="Genomic_DNA"/>
</dbReference>
<evidence type="ECO:0000259" key="6">
    <source>
        <dbReference type="PROSITE" id="PS50111"/>
    </source>
</evidence>
<dbReference type="Proteomes" id="UP001200741">
    <property type="component" value="Unassembled WGS sequence"/>
</dbReference>
<feature type="domain" description="HAMP" evidence="7">
    <location>
        <begin position="213"/>
        <end position="265"/>
    </location>
</feature>
<evidence type="ECO:0000259" key="7">
    <source>
        <dbReference type="PROSITE" id="PS50885"/>
    </source>
</evidence>
<dbReference type="Pfam" id="PF00672">
    <property type="entry name" value="HAMP"/>
    <property type="match status" value="1"/>
</dbReference>
<keyword evidence="9" id="KW-1185">Reference proteome</keyword>
<dbReference type="Gene3D" id="1.10.287.950">
    <property type="entry name" value="Methyl-accepting chemotaxis protein"/>
    <property type="match status" value="1"/>
</dbReference>
<dbReference type="PRINTS" id="PR00260">
    <property type="entry name" value="CHEMTRNSDUCR"/>
</dbReference>
<organism evidence="8 9">
    <name type="scientific">Pelomonas cellulosilytica</name>
    <dbReference type="NCBI Taxonomy" id="2906762"/>
    <lineage>
        <taxon>Bacteria</taxon>
        <taxon>Pseudomonadati</taxon>
        <taxon>Pseudomonadota</taxon>
        <taxon>Betaproteobacteria</taxon>
        <taxon>Burkholderiales</taxon>
        <taxon>Sphaerotilaceae</taxon>
        <taxon>Roseateles</taxon>
    </lineage>
</organism>
<keyword evidence="3" id="KW-0807">Transducer</keyword>
<feature type="domain" description="Methyl-accepting transducer" evidence="6">
    <location>
        <begin position="270"/>
        <end position="499"/>
    </location>
</feature>
<evidence type="ECO:0000256" key="4">
    <source>
        <dbReference type="SAM" id="MobiDB-lite"/>
    </source>
</evidence>
<evidence type="ECO:0000256" key="3">
    <source>
        <dbReference type="PROSITE-ProRule" id="PRU00284"/>
    </source>
</evidence>